<organism evidence="2 3">
    <name type="scientific">Gossypium aridum</name>
    <name type="common">American cotton</name>
    <name type="synonym">Erioxylum aridum</name>
    <dbReference type="NCBI Taxonomy" id="34290"/>
    <lineage>
        <taxon>Eukaryota</taxon>
        <taxon>Viridiplantae</taxon>
        <taxon>Streptophyta</taxon>
        <taxon>Embryophyta</taxon>
        <taxon>Tracheophyta</taxon>
        <taxon>Spermatophyta</taxon>
        <taxon>Magnoliopsida</taxon>
        <taxon>eudicotyledons</taxon>
        <taxon>Gunneridae</taxon>
        <taxon>Pentapetalae</taxon>
        <taxon>rosids</taxon>
        <taxon>malvids</taxon>
        <taxon>Malvales</taxon>
        <taxon>Malvaceae</taxon>
        <taxon>Malvoideae</taxon>
        <taxon>Gossypium</taxon>
    </lineage>
</organism>
<evidence type="ECO:0000256" key="1">
    <source>
        <dbReference type="SAM" id="MobiDB-lite"/>
    </source>
</evidence>
<evidence type="ECO:0000313" key="2">
    <source>
        <dbReference type="EMBL" id="MBA0696655.1"/>
    </source>
</evidence>
<proteinExistence type="predicted"/>
<comment type="caution">
    <text evidence="2">The sequence shown here is derived from an EMBL/GenBank/DDBJ whole genome shotgun (WGS) entry which is preliminary data.</text>
</comment>
<protein>
    <submittedName>
        <fullName evidence="2">Uncharacterized protein</fullName>
    </submittedName>
</protein>
<keyword evidence="3" id="KW-1185">Reference proteome</keyword>
<feature type="region of interest" description="Disordered" evidence="1">
    <location>
        <begin position="34"/>
        <end position="54"/>
    </location>
</feature>
<reference evidence="2 3" key="1">
    <citation type="journal article" date="2019" name="Genome Biol. Evol.">
        <title>Insights into the evolution of the New World diploid cottons (Gossypium, subgenus Houzingenia) based on genome sequencing.</title>
        <authorList>
            <person name="Grover C.E."/>
            <person name="Arick M.A. 2nd"/>
            <person name="Thrash A."/>
            <person name="Conover J.L."/>
            <person name="Sanders W.S."/>
            <person name="Peterson D.G."/>
            <person name="Frelichowski J.E."/>
            <person name="Scheffler J.A."/>
            <person name="Scheffler B.E."/>
            <person name="Wendel J.F."/>
        </authorList>
    </citation>
    <scope>NUCLEOTIDE SEQUENCE [LARGE SCALE GENOMIC DNA]</scope>
    <source>
        <strain evidence="2">185</strain>
        <tissue evidence="2">Leaf</tissue>
    </source>
</reference>
<name>A0A7J8YAM6_GOSAI</name>
<dbReference type="EMBL" id="JABFAA010000011">
    <property type="protein sequence ID" value="MBA0696655.1"/>
    <property type="molecule type" value="Genomic_DNA"/>
</dbReference>
<gene>
    <name evidence="2" type="ORF">Goari_003189</name>
</gene>
<sequence>MAFHYPELNKNDRLPKDFTQDFCMLDELYRRPPPARASINRRAPPPPPSSQYPHELSYQQPWMGFRNQVFYYPRERYVITSTEAAQIYGGTLLNDLPKQKT</sequence>
<dbReference type="AlphaFoldDB" id="A0A7J8YAM6"/>
<dbReference type="Proteomes" id="UP000593577">
    <property type="component" value="Unassembled WGS sequence"/>
</dbReference>
<accession>A0A7J8YAM6</accession>
<evidence type="ECO:0000313" key="3">
    <source>
        <dbReference type="Proteomes" id="UP000593577"/>
    </source>
</evidence>